<evidence type="ECO:0000256" key="11">
    <source>
        <dbReference type="ARBA" id="ARBA00022989"/>
    </source>
</evidence>
<comment type="catalytic activity">
    <reaction evidence="17">
        <text>a ubiquinone + NADH + 5 H(+)(in) = a ubiquinol + NAD(+) + 4 H(+)(out)</text>
        <dbReference type="Rhea" id="RHEA:29091"/>
        <dbReference type="Rhea" id="RHEA-COMP:9565"/>
        <dbReference type="Rhea" id="RHEA-COMP:9566"/>
        <dbReference type="ChEBI" id="CHEBI:15378"/>
        <dbReference type="ChEBI" id="CHEBI:16389"/>
        <dbReference type="ChEBI" id="CHEBI:17976"/>
        <dbReference type="ChEBI" id="CHEBI:57540"/>
        <dbReference type="ChEBI" id="CHEBI:57945"/>
        <dbReference type="EC" id="7.1.1.2"/>
    </reaction>
</comment>
<keyword evidence="10" id="KW-0249">Electron transport</keyword>
<gene>
    <name evidence="20" type="primary">nad2</name>
</gene>
<sequence length="307" mass="34543">MSIIGLLISSFASSWLLVWVGLELNSLVFIPIMMSSFSHSETEASIKYFLAQALASSLILFSLIYSYFNALPAAPNICLILGLLTKLGLPPFYTWYPNIASLMSWLKFLMLSSWQKIPPLFLLISSSIMSPIMTTLIALFTLLISISALNILHLRPLLALSSILHLSWILCAAPSSTMMAWIYTMFYMLMSLFLLTILIFSHYFTLTCPPSLSKPLYLLSMITFILSMMSIPPLPGFFIKLLILILSSTQPIMFMFLIFSTMISLYFYSSILLSLSLPPSHSSYLNKTSILLMIITSLFFIPLLLII</sequence>
<proteinExistence type="inferred from homology"/>
<comment type="similarity">
    <text evidence="2">Belongs to the complex I subunit 2 family.</text>
</comment>
<dbReference type="AlphaFoldDB" id="M9W6K9"/>
<evidence type="ECO:0000256" key="8">
    <source>
        <dbReference type="ARBA" id="ARBA00022792"/>
    </source>
</evidence>
<dbReference type="EMBL" id="KC790350">
    <property type="protein sequence ID" value="AGJ89723.1"/>
    <property type="molecule type" value="Genomic_DNA"/>
</dbReference>
<dbReference type="Pfam" id="PF00361">
    <property type="entry name" value="Proton_antipo_M"/>
    <property type="match status" value="1"/>
</dbReference>
<feature type="transmembrane region" description="Helical" evidence="18">
    <location>
        <begin position="241"/>
        <end position="268"/>
    </location>
</feature>
<dbReference type="EC" id="7.1.1.2" evidence="3"/>
<evidence type="ECO:0000256" key="17">
    <source>
        <dbReference type="ARBA" id="ARBA00049551"/>
    </source>
</evidence>
<keyword evidence="5" id="KW-0813">Transport</keyword>
<feature type="transmembrane region" description="Helical" evidence="18">
    <location>
        <begin position="152"/>
        <end position="173"/>
    </location>
</feature>
<geneLocation type="mitochondrion" evidence="20"/>
<feature type="transmembrane region" description="Helical" evidence="18">
    <location>
        <begin position="216"/>
        <end position="234"/>
    </location>
</feature>
<organism evidence="20">
    <name type="scientific">Diurodrilus subterraneus</name>
    <dbReference type="NCBI Taxonomy" id="1318637"/>
    <lineage>
        <taxon>Eukaryota</taxon>
        <taxon>Metazoa</taxon>
        <taxon>Spiralia</taxon>
        <taxon>Lophotrochozoa</taxon>
        <taxon>Annelida</taxon>
        <taxon>Polychaeta</taxon>
        <taxon>Errantia</taxon>
        <taxon>Eunicida</taxon>
        <taxon>Diurodrilidae</taxon>
        <taxon>Diurodrilus</taxon>
    </lineage>
</organism>
<reference evidence="20" key="1">
    <citation type="journal article" date="2013" name="Mol. Phylogenet. Evol.">
        <title>Mitochondrial genomes to the rescue - Diurodrilidae in the myzostomid trap.</title>
        <authorList>
            <person name="Golombek A."/>
            <person name="Tobergte S."/>
            <person name="Nesnidal M.P."/>
            <person name="Purschke G."/>
            <person name="Struck T.H."/>
        </authorList>
    </citation>
    <scope>NUCLEOTIDE SEQUENCE</scope>
</reference>
<evidence type="ECO:0000256" key="2">
    <source>
        <dbReference type="ARBA" id="ARBA00007012"/>
    </source>
</evidence>
<evidence type="ECO:0000259" key="19">
    <source>
        <dbReference type="Pfam" id="PF00361"/>
    </source>
</evidence>
<keyword evidence="13" id="KW-0830">Ubiquinone</keyword>
<feature type="transmembrane region" description="Helical" evidence="18">
    <location>
        <begin position="288"/>
        <end position="306"/>
    </location>
</feature>
<keyword evidence="7 18" id="KW-0812">Transmembrane</keyword>
<feature type="transmembrane region" description="Helical" evidence="18">
    <location>
        <begin position="46"/>
        <end position="68"/>
    </location>
</feature>
<evidence type="ECO:0000313" key="20">
    <source>
        <dbReference type="EMBL" id="AGJ89723.1"/>
    </source>
</evidence>
<dbReference type="GO" id="GO:0005743">
    <property type="term" value="C:mitochondrial inner membrane"/>
    <property type="evidence" value="ECO:0007669"/>
    <property type="project" value="UniProtKB-SubCell"/>
</dbReference>
<keyword evidence="8" id="KW-0999">Mitochondrion inner membrane</keyword>
<dbReference type="GO" id="GO:0006120">
    <property type="term" value="P:mitochondrial electron transport, NADH to ubiquinone"/>
    <property type="evidence" value="ECO:0007669"/>
    <property type="project" value="TreeGrafter"/>
</dbReference>
<evidence type="ECO:0000256" key="5">
    <source>
        <dbReference type="ARBA" id="ARBA00022448"/>
    </source>
</evidence>
<name>M9W6K9_9ANNE</name>
<accession>M9W6K9</accession>
<dbReference type="GO" id="GO:0008137">
    <property type="term" value="F:NADH dehydrogenase (ubiquinone) activity"/>
    <property type="evidence" value="ECO:0007669"/>
    <property type="project" value="UniProtKB-EC"/>
</dbReference>
<evidence type="ECO:0000256" key="13">
    <source>
        <dbReference type="ARBA" id="ARBA00023075"/>
    </source>
</evidence>
<evidence type="ECO:0000256" key="7">
    <source>
        <dbReference type="ARBA" id="ARBA00022692"/>
    </source>
</evidence>
<keyword evidence="6" id="KW-0679">Respiratory chain</keyword>
<evidence type="ECO:0000256" key="10">
    <source>
        <dbReference type="ARBA" id="ARBA00022982"/>
    </source>
</evidence>
<feature type="transmembrane region" description="Helical" evidence="18">
    <location>
        <begin position="74"/>
        <end position="96"/>
    </location>
</feature>
<keyword evidence="14 20" id="KW-0496">Mitochondrion</keyword>
<feature type="transmembrane region" description="Helical" evidence="18">
    <location>
        <begin position="180"/>
        <end position="204"/>
    </location>
</feature>
<dbReference type="PANTHER" id="PTHR46552:SF1">
    <property type="entry name" value="NADH-UBIQUINONE OXIDOREDUCTASE CHAIN 2"/>
    <property type="match status" value="1"/>
</dbReference>
<evidence type="ECO:0000256" key="9">
    <source>
        <dbReference type="ARBA" id="ARBA00022967"/>
    </source>
</evidence>
<feature type="domain" description="NADH:quinone oxidoreductase/Mrp antiporter transmembrane" evidence="19">
    <location>
        <begin position="12"/>
        <end position="263"/>
    </location>
</feature>
<evidence type="ECO:0000256" key="6">
    <source>
        <dbReference type="ARBA" id="ARBA00022660"/>
    </source>
</evidence>
<dbReference type="PANTHER" id="PTHR46552">
    <property type="entry name" value="NADH-UBIQUINONE OXIDOREDUCTASE CHAIN 2"/>
    <property type="match status" value="1"/>
</dbReference>
<evidence type="ECO:0000256" key="18">
    <source>
        <dbReference type="SAM" id="Phobius"/>
    </source>
</evidence>
<protein>
    <recommendedName>
        <fullName evidence="4">NADH-ubiquinone oxidoreductase chain 2</fullName>
        <ecNumber evidence="3">7.1.1.2</ecNumber>
    </recommendedName>
    <alternativeName>
        <fullName evidence="16">NADH dehydrogenase subunit 2</fullName>
    </alternativeName>
</protein>
<feature type="transmembrane region" description="Helical" evidence="18">
    <location>
        <begin position="12"/>
        <end position="34"/>
    </location>
</feature>
<evidence type="ECO:0000256" key="12">
    <source>
        <dbReference type="ARBA" id="ARBA00023027"/>
    </source>
</evidence>
<evidence type="ECO:0000256" key="14">
    <source>
        <dbReference type="ARBA" id="ARBA00023128"/>
    </source>
</evidence>
<keyword evidence="12" id="KW-0520">NAD</keyword>
<dbReference type="InterPro" id="IPR001750">
    <property type="entry name" value="ND/Mrp_TM"/>
</dbReference>
<keyword evidence="9" id="KW-1278">Translocase</keyword>
<evidence type="ECO:0000256" key="3">
    <source>
        <dbReference type="ARBA" id="ARBA00012944"/>
    </source>
</evidence>
<feature type="transmembrane region" description="Helical" evidence="18">
    <location>
        <begin position="117"/>
        <end position="146"/>
    </location>
</feature>
<keyword evidence="15 18" id="KW-0472">Membrane</keyword>
<evidence type="ECO:0000256" key="15">
    <source>
        <dbReference type="ARBA" id="ARBA00023136"/>
    </source>
</evidence>
<keyword evidence="11 18" id="KW-1133">Transmembrane helix</keyword>
<evidence type="ECO:0000256" key="4">
    <source>
        <dbReference type="ARBA" id="ARBA00021008"/>
    </source>
</evidence>
<comment type="subcellular location">
    <subcellularLocation>
        <location evidence="1">Mitochondrion inner membrane</location>
        <topology evidence="1">Multi-pass membrane protein</topology>
    </subcellularLocation>
</comment>
<evidence type="ECO:0000256" key="16">
    <source>
        <dbReference type="ARBA" id="ARBA00031028"/>
    </source>
</evidence>
<evidence type="ECO:0000256" key="1">
    <source>
        <dbReference type="ARBA" id="ARBA00004448"/>
    </source>
</evidence>
<dbReference type="InterPro" id="IPR050175">
    <property type="entry name" value="Complex_I_Subunit_2"/>
</dbReference>